<keyword evidence="6" id="KW-1185">Reference proteome</keyword>
<protein>
    <submittedName>
        <fullName evidence="5">Actin, alpha cardiac muscle 1</fullName>
    </submittedName>
</protein>
<comment type="subunit">
    <text evidence="3">Polymerization of globular actin (G-actin) leads to a structural filament (F-actin) in the form of a two-stranded helix. Each actin can bind to 4 others.</text>
</comment>
<sequence length="461" mass="51306">MCPCSRAGPSSVFMFLHGEVPKISKKKRHWNALSDEAGGRPAAARIGVFSPSHPYKALVDPGSLFGMWEGVVSRDGNYISTPQVSEWYTITKWLNPPPAQRCQGRKSELKMCDDEESTALVCDNGSGLCKAGFAGDDAPRAVFPSIVGRPRHQGVMVGMGQKDSYVGDEAQSKRGILTLKYPIEHGIITNWDDMEKIWHHSFYNELRVAPEEHPTLLTEAPLNPKANREKMTQIMFETFNVPAMYVAIQAVLSLYASGRTTGIVLDSGDGVTHNVPIYEGYALPHAIMRLDLAGRDLTDYLMKILTERGYSFVTTAEREIVRDIKEKLCYVALDFENEMATAASSSSLEKSYELPDGQVITIGNERFRCPETLFQPSFIGMESAGIHETTYNSIMKCDIDIRKDLYANNVLSGGTTMYPGIADRMQKEITALAPSTMKIKMWISKQEYDEAGPSIVHRKCF</sequence>
<accession>A0ABQ8M8M8</accession>
<dbReference type="PROSITE" id="PS01132">
    <property type="entry name" value="ACTINS_ACT_LIKE"/>
    <property type="match status" value="1"/>
</dbReference>
<comment type="similarity">
    <text evidence="4">Belongs to the actin family.</text>
</comment>
<keyword evidence="1" id="KW-0488">Methylation</keyword>
<dbReference type="CDD" id="cd10224">
    <property type="entry name" value="ASKHA_NBD_actin"/>
    <property type="match status" value="1"/>
</dbReference>
<evidence type="ECO:0000256" key="2">
    <source>
        <dbReference type="ARBA" id="ARBA00023097"/>
    </source>
</evidence>
<reference evidence="5 6" key="1">
    <citation type="submission" date="2022-01" db="EMBL/GenBank/DDBJ databases">
        <title>A high-quality chromosome-level genome assembly of rohu carp, Labeo rohita.</title>
        <authorList>
            <person name="Arick M.A. II"/>
            <person name="Hsu C.-Y."/>
            <person name="Magbanua Z."/>
            <person name="Pechanova O."/>
            <person name="Grover C."/>
            <person name="Miller E."/>
            <person name="Thrash A."/>
            <person name="Ezzel L."/>
            <person name="Alam S."/>
            <person name="Benzie J."/>
            <person name="Hamilton M."/>
            <person name="Karsi A."/>
            <person name="Lawrence M.L."/>
            <person name="Peterson D.G."/>
        </authorList>
    </citation>
    <scope>NUCLEOTIDE SEQUENCE [LARGE SCALE GENOMIC DNA]</scope>
    <source>
        <strain evidence="6">BAU-BD-2019</strain>
        <tissue evidence="5">Blood</tissue>
    </source>
</reference>
<gene>
    <name evidence="5" type="ORF">H4Q32_016666</name>
</gene>
<dbReference type="PRINTS" id="PR00190">
    <property type="entry name" value="ACTIN"/>
</dbReference>
<dbReference type="Proteomes" id="UP000830375">
    <property type="component" value="Unassembled WGS sequence"/>
</dbReference>
<proteinExistence type="inferred from homology"/>
<dbReference type="InterPro" id="IPR004000">
    <property type="entry name" value="Actin"/>
</dbReference>
<name>A0ABQ8M8M8_LABRO</name>
<dbReference type="InterPro" id="IPR020902">
    <property type="entry name" value="Actin/actin-like_CS"/>
</dbReference>
<comment type="caution">
    <text evidence="5">The sequence shown here is derived from an EMBL/GenBank/DDBJ whole genome shotgun (WGS) entry which is preliminary data.</text>
</comment>
<dbReference type="Pfam" id="PF00022">
    <property type="entry name" value="Actin"/>
    <property type="match status" value="1"/>
</dbReference>
<organism evidence="5 6">
    <name type="scientific">Labeo rohita</name>
    <name type="common">Indian major carp</name>
    <name type="synonym">Cyprinus rohita</name>
    <dbReference type="NCBI Taxonomy" id="84645"/>
    <lineage>
        <taxon>Eukaryota</taxon>
        <taxon>Metazoa</taxon>
        <taxon>Chordata</taxon>
        <taxon>Craniata</taxon>
        <taxon>Vertebrata</taxon>
        <taxon>Euteleostomi</taxon>
        <taxon>Actinopterygii</taxon>
        <taxon>Neopterygii</taxon>
        <taxon>Teleostei</taxon>
        <taxon>Ostariophysi</taxon>
        <taxon>Cypriniformes</taxon>
        <taxon>Cyprinidae</taxon>
        <taxon>Labeoninae</taxon>
        <taxon>Labeonini</taxon>
        <taxon>Labeo</taxon>
    </lineage>
</organism>
<dbReference type="InterPro" id="IPR004001">
    <property type="entry name" value="Actin_CS"/>
</dbReference>
<dbReference type="SMART" id="SM00268">
    <property type="entry name" value="ACTIN"/>
    <property type="match status" value="1"/>
</dbReference>
<dbReference type="PROSITE" id="PS00432">
    <property type="entry name" value="ACTINS_2"/>
    <property type="match status" value="1"/>
</dbReference>
<dbReference type="PROSITE" id="PS00406">
    <property type="entry name" value="ACTINS_1"/>
    <property type="match status" value="1"/>
</dbReference>
<dbReference type="EMBL" id="JACTAM010000012">
    <property type="protein sequence ID" value="KAI2658571.1"/>
    <property type="molecule type" value="Genomic_DNA"/>
</dbReference>
<evidence type="ECO:0000256" key="1">
    <source>
        <dbReference type="ARBA" id="ARBA00022481"/>
    </source>
</evidence>
<evidence type="ECO:0000313" key="6">
    <source>
        <dbReference type="Proteomes" id="UP000830375"/>
    </source>
</evidence>
<evidence type="ECO:0000313" key="5">
    <source>
        <dbReference type="EMBL" id="KAI2658571.1"/>
    </source>
</evidence>
<evidence type="ECO:0000256" key="3">
    <source>
        <dbReference type="ARBA" id="ARBA00038582"/>
    </source>
</evidence>
<evidence type="ECO:0000256" key="4">
    <source>
        <dbReference type="RuleBase" id="RU000487"/>
    </source>
</evidence>
<keyword evidence="2" id="KW-0558">Oxidation</keyword>
<dbReference type="PANTHER" id="PTHR11937">
    <property type="entry name" value="ACTIN"/>
    <property type="match status" value="1"/>
</dbReference>
<dbReference type="Gene3D" id="3.90.640.10">
    <property type="entry name" value="Actin, Chain A, domain 4"/>
    <property type="match status" value="1"/>
</dbReference>
<dbReference type="SUPFAM" id="SSF53067">
    <property type="entry name" value="Actin-like ATPase domain"/>
    <property type="match status" value="2"/>
</dbReference>
<dbReference type="Gene3D" id="3.30.420.40">
    <property type="match status" value="2"/>
</dbReference>
<dbReference type="InterPro" id="IPR043129">
    <property type="entry name" value="ATPase_NBD"/>
</dbReference>